<evidence type="ECO:0000313" key="3">
    <source>
        <dbReference type="EMBL" id="GHA52251.1"/>
    </source>
</evidence>
<feature type="region of interest" description="Disordered" evidence="1">
    <location>
        <begin position="1"/>
        <end position="24"/>
    </location>
</feature>
<dbReference type="Proteomes" id="UP000653644">
    <property type="component" value="Unassembled WGS sequence"/>
</dbReference>
<accession>A0ABQ3D1K3</accession>
<evidence type="ECO:0000259" key="2">
    <source>
        <dbReference type="Pfam" id="PF00668"/>
    </source>
</evidence>
<reference evidence="4" key="1">
    <citation type="journal article" date="2019" name="Int. J. Syst. Evol. Microbiol.">
        <title>The Global Catalogue of Microorganisms (GCM) 10K type strain sequencing project: providing services to taxonomists for standard genome sequencing and annotation.</title>
        <authorList>
            <consortium name="The Broad Institute Genomics Platform"/>
            <consortium name="The Broad Institute Genome Sequencing Center for Infectious Disease"/>
            <person name="Wu L."/>
            <person name="Ma J."/>
        </authorList>
    </citation>
    <scope>NUCLEOTIDE SEQUENCE [LARGE SCALE GENOMIC DNA]</scope>
    <source>
        <strain evidence="4">JCM 4733</strain>
    </source>
</reference>
<evidence type="ECO:0000313" key="4">
    <source>
        <dbReference type="Proteomes" id="UP000653644"/>
    </source>
</evidence>
<dbReference type="Gene3D" id="3.30.559.30">
    <property type="entry name" value="Nonribosomal peptide synthetase, condensation domain"/>
    <property type="match status" value="1"/>
</dbReference>
<keyword evidence="4" id="KW-1185">Reference proteome</keyword>
<protein>
    <recommendedName>
        <fullName evidence="2">Condensation domain-containing protein</fullName>
    </recommendedName>
</protein>
<dbReference type="EMBL" id="BMVN01000031">
    <property type="protein sequence ID" value="GHA52251.1"/>
    <property type="molecule type" value="Genomic_DNA"/>
</dbReference>
<proteinExistence type="predicted"/>
<name>A0ABQ3D1K3_9ACTN</name>
<dbReference type="InterPro" id="IPR001242">
    <property type="entry name" value="Condensation_dom"/>
</dbReference>
<dbReference type="SUPFAM" id="SSF52777">
    <property type="entry name" value="CoA-dependent acyltransferases"/>
    <property type="match status" value="2"/>
</dbReference>
<feature type="compositionally biased region" description="Low complexity" evidence="1">
    <location>
        <begin position="1"/>
        <end position="17"/>
    </location>
</feature>
<feature type="domain" description="Condensation" evidence="2">
    <location>
        <begin position="64"/>
        <end position="358"/>
    </location>
</feature>
<dbReference type="Pfam" id="PF00668">
    <property type="entry name" value="Condensation"/>
    <property type="match status" value="1"/>
</dbReference>
<dbReference type="InterPro" id="IPR023213">
    <property type="entry name" value="CAT-like_dom_sf"/>
</dbReference>
<gene>
    <name evidence="3" type="ORF">GCM10010345_66070</name>
</gene>
<comment type="caution">
    <text evidence="3">The sequence shown here is derived from an EMBL/GenBank/DDBJ whole genome shotgun (WGS) entry which is preliminary data.</text>
</comment>
<dbReference type="PANTHER" id="PTHR45527">
    <property type="entry name" value="NONRIBOSOMAL PEPTIDE SYNTHETASE"/>
    <property type="match status" value="1"/>
</dbReference>
<dbReference type="Gene3D" id="3.30.559.10">
    <property type="entry name" value="Chloramphenicol acetyltransferase-like domain"/>
    <property type="match status" value="1"/>
</dbReference>
<dbReference type="RefSeq" id="WP_189892056.1">
    <property type="nucleotide sequence ID" value="NZ_BMVN01000031.1"/>
</dbReference>
<dbReference type="PANTHER" id="PTHR45527:SF1">
    <property type="entry name" value="FATTY ACID SYNTHASE"/>
    <property type="match status" value="1"/>
</dbReference>
<sequence>MNAGAPRHPAPGAAAGRETPTPERAGTRWAPMLWSQEHYWFLYFDVPAYGAIRDCVKISRSWRFDSGVPDTAVLAALTALVARYESLRSNFLLDDAGTPVQVVRPPWPVTFDLRLRASAADLPAVTERLGARPFDPARDRPVRFALIAGDAGDSWVLMTAIHCVIDGQSWIALENAFRSLLAAGHDDVPLPETRQPREQAELDHSPERARYRERVRAYWRDRYRSIPQGMFPDYRPAPVGHFAGFTPPSPYERVTLTSRRLVHAAELVAAERGIGPGVVYLTAFGTVLSALSGNDRCVVSMDTANRADPMLSSAVGCFFQPALVVFDVAPQDTAASLLNKVFSATVMAQRYARYSSLEMAEERVRAGHERGMNLRTGVTYNYFARRSPGAGAPAPDGTGDAGSTTDDFVVEKAPIDWQDNSADLYFAVEAGEDGVTLSMHGHVSVTDGDRIGQALRGIGALIGGWADGTLPMDLPLDGVQDELALPRRRFGPGWVHVDHAWADTRACTALLARLPGVVEAAVLTEGTDDGGTRLVAYVAGDTTPERLRHGLSAALVTHPCLVLPHRFVVCADAPEHSTPRAWATAVVTAEGDGFPSRPVPPYTPEERALATALAARCPALTVDMATPYLPAGGRAALAPSVVDHLEDAGFTGIIPADLLGPLPLGAVAAKLSPTPDARK</sequence>
<organism evidence="3 4">
    <name type="scientific">Streptomyces canarius</name>
    <dbReference type="NCBI Taxonomy" id="285453"/>
    <lineage>
        <taxon>Bacteria</taxon>
        <taxon>Bacillati</taxon>
        <taxon>Actinomycetota</taxon>
        <taxon>Actinomycetes</taxon>
        <taxon>Kitasatosporales</taxon>
        <taxon>Streptomycetaceae</taxon>
        <taxon>Streptomyces</taxon>
    </lineage>
</organism>
<evidence type="ECO:0000256" key="1">
    <source>
        <dbReference type="SAM" id="MobiDB-lite"/>
    </source>
</evidence>